<sequence length="602" mass="68662">MTYGIGPGKYTVLAVCQVIHYASGFLFLIAVCLLRQRVSVVVWLLVFLKILSHSDLGNKPLPISFLGSGLVFSLHNGLPLSSSSGLTVSLRNGLPCVAVCYRETIHDYYVQFTKLINDMRNIKMIMSRMQLNSKFVNNMLPEWGRFIKAVKLNKGLRDSNYDQLYAYLKQHEAHANENKMMLDRFTQHTVDPLALVSNVSHQQYYSQSSTTLPSTHVQPHFADPTHHDSGLSPTDKLIKNLTNTLALLTQSYLKPINSELHQTQRTKPLFKTAWLLFRMFRVDKTKVKGTMQGEQVQLNLEYFKDKMLPMQAQENGVVLNEEQLLFIACGQDNIVDEDVDEPPIQDLTLNVDNVFQADECNAFDSDVDEAPTKHTMFMVNLSSVDPVCDEASPSYDSDILSEDNANPVVQNNVSSVQHDASMMIINEMHEQTTQRASVKAHPKVDGSLKEENLKKELHSVKMQLNFTINHNKSMAEEVTSLKNNFQHKENKYLEEFLDMKALKEKAEDKLFKQDQSLQTVHMLCKPKSYYDEQRKVAVGYKNPLYLIRAKKVKPALYNGHEIIKSHHVLAIVQNSEDTLEIAKITKKKMNDKMKPLCDRTKH</sequence>
<proteinExistence type="predicted"/>
<evidence type="ECO:0000256" key="1">
    <source>
        <dbReference type="SAM" id="Phobius"/>
    </source>
</evidence>
<gene>
    <name evidence="2" type="ORF">Tci_164739</name>
</gene>
<evidence type="ECO:0008006" key="3">
    <source>
        <dbReference type="Google" id="ProtNLM"/>
    </source>
</evidence>
<name>A0A699GV03_TANCI</name>
<dbReference type="EMBL" id="BKCJ010038985">
    <property type="protein sequence ID" value="GEV92762.1"/>
    <property type="molecule type" value="Genomic_DNA"/>
</dbReference>
<keyword evidence="1" id="KW-0812">Transmembrane</keyword>
<organism evidence="2">
    <name type="scientific">Tanacetum cinerariifolium</name>
    <name type="common">Dalmatian daisy</name>
    <name type="synonym">Chrysanthemum cinerariifolium</name>
    <dbReference type="NCBI Taxonomy" id="118510"/>
    <lineage>
        <taxon>Eukaryota</taxon>
        <taxon>Viridiplantae</taxon>
        <taxon>Streptophyta</taxon>
        <taxon>Embryophyta</taxon>
        <taxon>Tracheophyta</taxon>
        <taxon>Spermatophyta</taxon>
        <taxon>Magnoliopsida</taxon>
        <taxon>eudicotyledons</taxon>
        <taxon>Gunneridae</taxon>
        <taxon>Pentapetalae</taxon>
        <taxon>asterids</taxon>
        <taxon>campanulids</taxon>
        <taxon>Asterales</taxon>
        <taxon>Asteraceae</taxon>
        <taxon>Asteroideae</taxon>
        <taxon>Anthemideae</taxon>
        <taxon>Anthemidinae</taxon>
        <taxon>Tanacetum</taxon>
    </lineage>
</organism>
<dbReference type="AlphaFoldDB" id="A0A699GV03"/>
<feature type="transmembrane region" description="Helical" evidence="1">
    <location>
        <begin position="40"/>
        <end position="56"/>
    </location>
</feature>
<reference evidence="2" key="1">
    <citation type="journal article" date="2019" name="Sci. Rep.">
        <title>Draft genome of Tanacetum cinerariifolium, the natural source of mosquito coil.</title>
        <authorList>
            <person name="Yamashiro T."/>
            <person name="Shiraishi A."/>
            <person name="Satake H."/>
            <person name="Nakayama K."/>
        </authorList>
    </citation>
    <scope>NUCLEOTIDE SEQUENCE</scope>
</reference>
<evidence type="ECO:0000313" key="2">
    <source>
        <dbReference type="EMBL" id="GEV92762.1"/>
    </source>
</evidence>
<keyword evidence="1" id="KW-1133">Transmembrane helix</keyword>
<accession>A0A699GV03</accession>
<feature type="transmembrane region" description="Helical" evidence="1">
    <location>
        <begin position="12"/>
        <end position="33"/>
    </location>
</feature>
<comment type="caution">
    <text evidence="2">The sequence shown here is derived from an EMBL/GenBank/DDBJ whole genome shotgun (WGS) entry which is preliminary data.</text>
</comment>
<protein>
    <recommendedName>
        <fullName evidence="3">Integrase, catalytic region, zinc finger, CCHC-type, peptidase aspartic, catalytic</fullName>
    </recommendedName>
</protein>
<keyword evidence="1" id="KW-0472">Membrane</keyword>